<evidence type="ECO:0000256" key="1">
    <source>
        <dbReference type="ARBA" id="ARBA00022801"/>
    </source>
</evidence>
<dbReference type="InterPro" id="IPR029070">
    <property type="entry name" value="Chitinase_insertion_sf"/>
</dbReference>
<dbReference type="SUPFAM" id="SSF51445">
    <property type="entry name" value="(Trans)glycosidases"/>
    <property type="match status" value="1"/>
</dbReference>
<dbReference type="InterPro" id="IPR018392">
    <property type="entry name" value="LysM"/>
</dbReference>
<dbReference type="SUPFAM" id="SSF54106">
    <property type="entry name" value="LysM domain"/>
    <property type="match status" value="2"/>
</dbReference>
<protein>
    <submittedName>
        <fullName evidence="5">Spore gernimation protein</fullName>
    </submittedName>
</protein>
<gene>
    <name evidence="5" type="ORF">Z968_03150</name>
</gene>
<dbReference type="EMBL" id="JENJ01000009">
    <property type="protein sequence ID" value="KGM97531.1"/>
    <property type="molecule type" value="Genomic_DNA"/>
</dbReference>
<dbReference type="Pfam" id="PF01476">
    <property type="entry name" value="LysM"/>
    <property type="match status" value="2"/>
</dbReference>
<dbReference type="SMART" id="SM00257">
    <property type="entry name" value="LysM"/>
    <property type="match status" value="2"/>
</dbReference>
<dbReference type="CDD" id="cd02874">
    <property type="entry name" value="GH18_CFLE_spore_hydrolase"/>
    <property type="match status" value="1"/>
</dbReference>
<organism evidence="5 6">
    <name type="scientific">Clostridium novyi A str. 4552</name>
    <dbReference type="NCBI Taxonomy" id="1444289"/>
    <lineage>
        <taxon>Bacteria</taxon>
        <taxon>Bacillati</taxon>
        <taxon>Bacillota</taxon>
        <taxon>Clostridia</taxon>
        <taxon>Eubacteriales</taxon>
        <taxon>Clostridiaceae</taxon>
        <taxon>Clostridium</taxon>
    </lineage>
</organism>
<evidence type="ECO:0000313" key="5">
    <source>
        <dbReference type="EMBL" id="KGM97531.1"/>
    </source>
</evidence>
<dbReference type="PROSITE" id="PS51910">
    <property type="entry name" value="GH18_2"/>
    <property type="match status" value="1"/>
</dbReference>
<evidence type="ECO:0000256" key="2">
    <source>
        <dbReference type="ARBA" id="ARBA00023295"/>
    </source>
</evidence>
<feature type="domain" description="LysM" evidence="3">
    <location>
        <begin position="51"/>
        <end position="96"/>
    </location>
</feature>
<accession>A0A0A0IB11</accession>
<dbReference type="Gene3D" id="3.10.350.10">
    <property type="entry name" value="LysM domain"/>
    <property type="match status" value="2"/>
</dbReference>
<dbReference type="PANTHER" id="PTHR46066:SF2">
    <property type="entry name" value="CHITINASE DOMAIN-CONTAINING PROTEIN 1"/>
    <property type="match status" value="1"/>
</dbReference>
<feature type="domain" description="LysM" evidence="3">
    <location>
        <begin position="2"/>
        <end position="46"/>
    </location>
</feature>
<dbReference type="RefSeq" id="WP_039253160.1">
    <property type="nucleotide sequence ID" value="NZ_JENJ01000009.1"/>
</dbReference>
<dbReference type="InterPro" id="IPR017853">
    <property type="entry name" value="GH"/>
</dbReference>
<evidence type="ECO:0000259" key="4">
    <source>
        <dbReference type="PROSITE" id="PS51910"/>
    </source>
</evidence>
<evidence type="ECO:0000259" key="3">
    <source>
        <dbReference type="PROSITE" id="PS51782"/>
    </source>
</evidence>
<evidence type="ECO:0000313" key="6">
    <source>
        <dbReference type="Proteomes" id="UP000030012"/>
    </source>
</evidence>
<dbReference type="Pfam" id="PF00704">
    <property type="entry name" value="Glyco_hydro_18"/>
    <property type="match status" value="1"/>
</dbReference>
<keyword evidence="1" id="KW-0378">Hydrolase</keyword>
<dbReference type="GO" id="GO:0016798">
    <property type="term" value="F:hydrolase activity, acting on glycosyl bonds"/>
    <property type="evidence" value="ECO:0007669"/>
    <property type="project" value="UniProtKB-KW"/>
</dbReference>
<dbReference type="GO" id="GO:0005975">
    <property type="term" value="P:carbohydrate metabolic process"/>
    <property type="evidence" value="ECO:0007669"/>
    <property type="project" value="InterPro"/>
</dbReference>
<dbReference type="CDD" id="cd00118">
    <property type="entry name" value="LysM"/>
    <property type="match status" value="2"/>
</dbReference>
<feature type="domain" description="GH18" evidence="4">
    <location>
        <begin position="99"/>
        <end position="425"/>
    </location>
</feature>
<dbReference type="GO" id="GO:0008061">
    <property type="term" value="F:chitin binding"/>
    <property type="evidence" value="ECO:0007669"/>
    <property type="project" value="InterPro"/>
</dbReference>
<dbReference type="PANTHER" id="PTHR46066">
    <property type="entry name" value="CHITINASE DOMAIN-CONTAINING PROTEIN 1 FAMILY MEMBER"/>
    <property type="match status" value="1"/>
</dbReference>
<keyword evidence="2" id="KW-0326">Glycosidase</keyword>
<proteinExistence type="predicted"/>
<dbReference type="InterPro" id="IPR001223">
    <property type="entry name" value="Glyco_hydro18_cat"/>
</dbReference>
<name>A0A0A0IB11_CLONO</name>
<dbReference type="InterPro" id="IPR036779">
    <property type="entry name" value="LysM_dom_sf"/>
</dbReference>
<comment type="caution">
    <text evidence="5">The sequence shown here is derived from an EMBL/GenBank/DDBJ whole genome shotgun (WGS) entry which is preliminary data.</text>
</comment>
<dbReference type="PROSITE" id="PS51782">
    <property type="entry name" value="LYSM"/>
    <property type="match status" value="2"/>
</dbReference>
<dbReference type="Gene3D" id="3.20.20.80">
    <property type="entry name" value="Glycosidases"/>
    <property type="match status" value="1"/>
</dbReference>
<dbReference type="SMART" id="SM00636">
    <property type="entry name" value="Glyco_18"/>
    <property type="match status" value="1"/>
</dbReference>
<dbReference type="InterPro" id="IPR041704">
    <property type="entry name" value="CFLE_GH18"/>
</dbReference>
<dbReference type="AlphaFoldDB" id="A0A0A0IB11"/>
<dbReference type="GO" id="GO:0070492">
    <property type="term" value="F:oligosaccharide binding"/>
    <property type="evidence" value="ECO:0007669"/>
    <property type="project" value="TreeGrafter"/>
</dbReference>
<sequence>MVIYVVKPGDSIYSIAKNYGMSPDKIIRDNEINNVNHLVVGQSLVLLPEDKKYTVIAGDSLYTIAKKFNTTVQSILDVNPSISSPETLSIGQVIIIPSTRRIGSIEVNGYAYPNINIDVLRKTLPYLTYLSIFNYEVTANGELIDIPDENLIKEARNSGVAPLMVITNIDKGTNFSSDILHSIFNNEEIQQKLINNIVSKLQSKNYYGVNVDFEYVYPEDREKYNSFLAELTKTLNNNGYIVNTAVAPKFRANQPGVLYESHDYPFHGKTVNHVIIMTYEWGYSYGPPMAVAPINEVSKVLSYAVTEIPSKKILMSIPNYGYDWTLPYVKGSAAKTISNTEAIDLAVRTGATIQYDENSASPFFNYYDSLGRGHVVWFEDARSINEKLMLINRYNLGGVSYWTISKYFPQNWLILNSLYDVKKVI</sequence>
<dbReference type="Proteomes" id="UP000030012">
    <property type="component" value="Unassembled WGS sequence"/>
</dbReference>
<dbReference type="InterPro" id="IPR011583">
    <property type="entry name" value="Chitinase_II/V-like_cat"/>
</dbReference>
<reference evidence="5 6" key="1">
    <citation type="submission" date="2014-01" db="EMBL/GenBank/DDBJ databases">
        <title>Plasmidome dynamics in the species complex Clostridium novyi sensu lato converts strains of independent lineages into distinctly different pathogens.</title>
        <authorList>
            <person name="Skarin H."/>
            <person name="Segerman B."/>
        </authorList>
    </citation>
    <scope>NUCLEOTIDE SEQUENCE [LARGE SCALE GENOMIC DNA]</scope>
    <source>
        <strain evidence="5 6">4552</strain>
    </source>
</reference>
<dbReference type="GO" id="GO:0012505">
    <property type="term" value="C:endomembrane system"/>
    <property type="evidence" value="ECO:0007669"/>
    <property type="project" value="TreeGrafter"/>
</dbReference>
<dbReference type="OrthoDB" id="9769314at2"/>
<dbReference type="Gene3D" id="3.10.50.10">
    <property type="match status" value="1"/>
</dbReference>